<keyword evidence="4 5" id="KW-0472">Membrane</keyword>
<feature type="transmembrane region" description="Helical" evidence="5">
    <location>
        <begin position="53"/>
        <end position="71"/>
    </location>
</feature>
<reference evidence="6 7" key="1">
    <citation type="submission" date="2019-12" db="EMBL/GenBank/DDBJ databases">
        <title>Genomic-based taxomic classification of the family Erythrobacteraceae.</title>
        <authorList>
            <person name="Xu L."/>
        </authorList>
    </citation>
    <scope>NUCLEOTIDE SEQUENCE [LARGE SCALE GENOMIC DNA]</scope>
    <source>
        <strain evidence="6 7">KEMB 9005-328</strain>
    </source>
</reference>
<evidence type="ECO:0000313" key="6">
    <source>
        <dbReference type="EMBL" id="MXP29785.1"/>
    </source>
</evidence>
<evidence type="ECO:0000256" key="1">
    <source>
        <dbReference type="ARBA" id="ARBA00004141"/>
    </source>
</evidence>
<evidence type="ECO:0000313" key="7">
    <source>
        <dbReference type="Proteomes" id="UP000439780"/>
    </source>
</evidence>
<feature type="transmembrane region" description="Helical" evidence="5">
    <location>
        <begin position="241"/>
        <end position="263"/>
    </location>
</feature>
<dbReference type="PANTHER" id="PTHR42770:SF7">
    <property type="entry name" value="MEMBRANE PROTEIN"/>
    <property type="match status" value="1"/>
</dbReference>
<evidence type="ECO:0000256" key="2">
    <source>
        <dbReference type="ARBA" id="ARBA00022692"/>
    </source>
</evidence>
<evidence type="ECO:0000256" key="4">
    <source>
        <dbReference type="ARBA" id="ARBA00023136"/>
    </source>
</evidence>
<comment type="subcellular location">
    <subcellularLocation>
        <location evidence="1">Membrane</location>
        <topology evidence="1">Multi-pass membrane protein</topology>
    </subcellularLocation>
</comment>
<sequence length="472" mass="50213">MVAETQERAASAPRQFTRTLSGFGVIILTLSVLSPGVSVLVSGTAIVQDAGTGVVLAFLIGSVVCFCQTSMSAELGAAYPTAGYDYAAIGHAIGDWAGATSYIASISTIPLFLNTSAKGIAIYLQPFGFPLSANEITLITVAVVTSLSMLNIRANEKITGVFMLIEFSALFLIAGIGAWHAQPGAWHLILSPMHMHGGLWIAAGIGVVGIAVNNASWALAGASQALLFSEDMKNPRTIGRIIMIALALTIVSETAPIVGIILGSHNLKAVLASTSPFEVFLGAYLPSFVLRMVSLSIAIAIFNACLAGFVGIGRNVFAMGRTKLFAPPINHALTRLTRKSDAPWVALLFLGVTTAAATWLPMSFEILLLSGGYTIMTFFYVWGVFAGRRSGRTGTHDYKSPLFPLIPLIGIIIVIGEIVVLWLDPDTGRKSLFVCGGIWLLSYCYYRWVLMRRPGGWQMTGPADIDAMATTK</sequence>
<proteinExistence type="predicted"/>
<feature type="transmembrane region" description="Helical" evidence="5">
    <location>
        <begin position="136"/>
        <end position="154"/>
    </location>
</feature>
<feature type="transmembrane region" description="Helical" evidence="5">
    <location>
        <begin position="342"/>
        <end position="360"/>
    </location>
</feature>
<feature type="transmembrane region" description="Helical" evidence="5">
    <location>
        <begin position="429"/>
        <end position="449"/>
    </location>
</feature>
<organism evidence="6 7">
    <name type="scientific">Qipengyuania algicida</name>
    <dbReference type="NCBI Taxonomy" id="1836209"/>
    <lineage>
        <taxon>Bacteria</taxon>
        <taxon>Pseudomonadati</taxon>
        <taxon>Pseudomonadota</taxon>
        <taxon>Alphaproteobacteria</taxon>
        <taxon>Sphingomonadales</taxon>
        <taxon>Erythrobacteraceae</taxon>
        <taxon>Qipengyuania</taxon>
    </lineage>
</organism>
<protein>
    <recommendedName>
        <fullName evidence="8">Amino acid permease</fullName>
    </recommendedName>
</protein>
<feature type="transmembrane region" description="Helical" evidence="5">
    <location>
        <begin position="405"/>
        <end position="423"/>
    </location>
</feature>
<keyword evidence="7" id="KW-1185">Reference proteome</keyword>
<dbReference type="OrthoDB" id="9762947at2"/>
<gene>
    <name evidence="6" type="ORF">GRI58_13300</name>
</gene>
<dbReference type="RefSeq" id="WP_160754085.1">
    <property type="nucleotide sequence ID" value="NZ_WTYA01000011.1"/>
</dbReference>
<dbReference type="AlphaFoldDB" id="A0A845ALN6"/>
<evidence type="ECO:0008006" key="8">
    <source>
        <dbReference type="Google" id="ProtNLM"/>
    </source>
</evidence>
<evidence type="ECO:0000256" key="3">
    <source>
        <dbReference type="ARBA" id="ARBA00022989"/>
    </source>
</evidence>
<dbReference type="Gene3D" id="1.20.1740.10">
    <property type="entry name" value="Amino acid/polyamine transporter I"/>
    <property type="match status" value="1"/>
</dbReference>
<dbReference type="PIRSF" id="PIRSF006060">
    <property type="entry name" value="AA_transporter"/>
    <property type="match status" value="1"/>
</dbReference>
<dbReference type="EMBL" id="WTYA01000011">
    <property type="protein sequence ID" value="MXP29785.1"/>
    <property type="molecule type" value="Genomic_DNA"/>
</dbReference>
<feature type="transmembrane region" description="Helical" evidence="5">
    <location>
        <begin position="161"/>
        <end position="179"/>
    </location>
</feature>
<feature type="transmembrane region" description="Helical" evidence="5">
    <location>
        <begin position="366"/>
        <end position="385"/>
    </location>
</feature>
<accession>A0A845ALN6</accession>
<comment type="caution">
    <text evidence="6">The sequence shown here is derived from an EMBL/GenBank/DDBJ whole genome shotgun (WGS) entry which is preliminary data.</text>
</comment>
<dbReference type="PANTHER" id="PTHR42770">
    <property type="entry name" value="AMINO ACID TRANSPORTER-RELATED"/>
    <property type="match status" value="1"/>
</dbReference>
<dbReference type="GO" id="GO:0016020">
    <property type="term" value="C:membrane"/>
    <property type="evidence" value="ECO:0007669"/>
    <property type="project" value="UniProtKB-SubCell"/>
</dbReference>
<feature type="transmembrane region" description="Helical" evidence="5">
    <location>
        <begin position="199"/>
        <end position="220"/>
    </location>
</feature>
<keyword evidence="3 5" id="KW-1133">Transmembrane helix</keyword>
<feature type="transmembrane region" description="Helical" evidence="5">
    <location>
        <begin position="20"/>
        <end position="41"/>
    </location>
</feature>
<keyword evidence="2 5" id="KW-0812">Transmembrane</keyword>
<feature type="transmembrane region" description="Helical" evidence="5">
    <location>
        <begin position="283"/>
        <end position="312"/>
    </location>
</feature>
<dbReference type="InterPro" id="IPR050367">
    <property type="entry name" value="APC_superfamily"/>
</dbReference>
<evidence type="ECO:0000256" key="5">
    <source>
        <dbReference type="SAM" id="Phobius"/>
    </source>
</evidence>
<name>A0A845ALN6_9SPHN</name>
<dbReference type="Proteomes" id="UP000439780">
    <property type="component" value="Unassembled WGS sequence"/>
</dbReference>